<keyword evidence="10" id="KW-1185">Reference proteome</keyword>
<evidence type="ECO:0000256" key="5">
    <source>
        <dbReference type="ARBA" id="ARBA00022454"/>
    </source>
</evidence>
<dbReference type="InterPro" id="IPR042617">
    <property type="entry name" value="CTC1-like"/>
</dbReference>
<keyword evidence="5" id="KW-0158">Chromosome</keyword>
<feature type="non-terminal residue" evidence="9">
    <location>
        <position position="123"/>
    </location>
</feature>
<name>A0ABP0WTV0_9BRYO</name>
<organism evidence="9 10">
    <name type="scientific">Sphagnum jensenii</name>
    <dbReference type="NCBI Taxonomy" id="128206"/>
    <lineage>
        <taxon>Eukaryota</taxon>
        <taxon>Viridiplantae</taxon>
        <taxon>Streptophyta</taxon>
        <taxon>Embryophyta</taxon>
        <taxon>Bryophyta</taxon>
        <taxon>Sphagnophytina</taxon>
        <taxon>Sphagnopsida</taxon>
        <taxon>Sphagnales</taxon>
        <taxon>Sphagnaceae</taxon>
        <taxon>Sphagnum</taxon>
    </lineage>
</organism>
<keyword evidence="6" id="KW-0779">Telomere</keyword>
<dbReference type="EMBL" id="OZ020098">
    <property type="protein sequence ID" value="CAK9270288.1"/>
    <property type="molecule type" value="Genomic_DNA"/>
</dbReference>
<sequence>IGFLDLNSLILAGAQIGSYIGIVTDIPMPGQVVELNKRAWLLLTHYNVSQLHGLCVGAMLAVRHVHIMVLHSAGEKGLLLGACFRSHVCVVLFSDLNVMPVVQQPSRNHLSKHMEHLPSASAF</sequence>
<dbReference type="InterPro" id="IPR028262">
    <property type="entry name" value="CTC1_plant"/>
</dbReference>
<gene>
    <name evidence="9" type="ORF">CSSPJE1EN1_LOCUS15766</name>
</gene>
<keyword evidence="8" id="KW-0539">Nucleus</keyword>
<evidence type="ECO:0000256" key="2">
    <source>
        <dbReference type="ARBA" id="ARBA00004574"/>
    </source>
</evidence>
<keyword evidence="7" id="KW-0238">DNA-binding</keyword>
<comment type="subcellular location">
    <subcellularLocation>
        <location evidence="2">Chromosome</location>
        <location evidence="2">Telomere</location>
    </subcellularLocation>
    <subcellularLocation>
        <location evidence="1">Nucleus</location>
    </subcellularLocation>
</comment>
<evidence type="ECO:0000256" key="1">
    <source>
        <dbReference type="ARBA" id="ARBA00004123"/>
    </source>
</evidence>
<proteinExistence type="inferred from homology"/>
<evidence type="ECO:0000313" key="9">
    <source>
        <dbReference type="EMBL" id="CAK9270288.1"/>
    </source>
</evidence>
<accession>A0ABP0WTV0</accession>
<reference evidence="9" key="1">
    <citation type="submission" date="2024-02" db="EMBL/GenBank/DDBJ databases">
        <authorList>
            <consortium name="ELIXIR-Norway"/>
            <consortium name="Elixir Norway"/>
        </authorList>
    </citation>
    <scope>NUCLEOTIDE SEQUENCE</scope>
</reference>
<evidence type="ECO:0000256" key="7">
    <source>
        <dbReference type="ARBA" id="ARBA00023125"/>
    </source>
</evidence>
<evidence type="ECO:0000256" key="4">
    <source>
        <dbReference type="ARBA" id="ARBA00016175"/>
    </source>
</evidence>
<evidence type="ECO:0000256" key="3">
    <source>
        <dbReference type="ARBA" id="ARBA00006332"/>
    </source>
</evidence>
<feature type="non-terminal residue" evidence="9">
    <location>
        <position position="1"/>
    </location>
</feature>
<evidence type="ECO:0000256" key="6">
    <source>
        <dbReference type="ARBA" id="ARBA00022895"/>
    </source>
</evidence>
<evidence type="ECO:0000256" key="8">
    <source>
        <dbReference type="ARBA" id="ARBA00023242"/>
    </source>
</evidence>
<comment type="similarity">
    <text evidence="3">Belongs to the CTC1 family.</text>
</comment>
<evidence type="ECO:0000313" key="10">
    <source>
        <dbReference type="Proteomes" id="UP001497444"/>
    </source>
</evidence>
<dbReference type="PANTHER" id="PTHR14865">
    <property type="entry name" value="CST COMPLEX SUBUNIT CTC1"/>
    <property type="match status" value="1"/>
</dbReference>
<dbReference type="PANTHER" id="PTHR14865:SF2">
    <property type="entry name" value="CST COMPLEX SUBUNIT CTC1"/>
    <property type="match status" value="1"/>
</dbReference>
<protein>
    <recommendedName>
        <fullName evidence="4">CST complex subunit CTC1</fullName>
    </recommendedName>
</protein>
<dbReference type="Pfam" id="PF15491">
    <property type="entry name" value="CTC1_2"/>
    <property type="match status" value="1"/>
</dbReference>
<dbReference type="Proteomes" id="UP001497444">
    <property type="component" value="Chromosome 3"/>
</dbReference>